<evidence type="ECO:0000313" key="1">
    <source>
        <dbReference type="Proteomes" id="UP000504607"/>
    </source>
</evidence>
<sequence length="529" mass="56963">MAAAMEDEGAPLPELASLLEAASDFASYPGFQNDASAKQFLDRYPLTVLFGVLQTKADVPGLEDTIVACLERIFKTKYGASLLTNYAPFIQAGLQANSQTVRCLACKAVSYILQNTEDSVAAVQIIVGYSIYPLLINCLLEGNEQTSNASLDAITNIAQVPEGISIIFPAHSVESVQLKNVAAQSSSLARIRILALIAKLFSLSSSVATAVYNSNLLNLFEIEINNKHDMLTTLSAMELLYELVSSPYSSSFVLKTTLLQLLTDIISNFSVDSILRSRAVLISGRLLSSADAYTTIDESSITALLLAIDGELKLLGGQNTDECESALEALGLIGATNQGAALLLTNPSVVARHVFESAFNRQSRGKQLAALHALGSICGVDRPEDSMLLDDKAEECLRRFIYATAASSPKLTPSGLLLSLLQQEPDLRLAGYRLISGLVARSWCLMEVCSKQEIITIVTDATIEDTKNGMEARYQCCTAISKALSTSNLVHDTPIAELAGKLQEAVRRGPYLAKKHVEAQPVVITAERF</sequence>
<dbReference type="InParanoid" id="A0A6I9R027"/>
<keyword evidence="1" id="KW-1185">Reference proteome</keyword>
<dbReference type="Proteomes" id="UP000504607">
    <property type="component" value="Chromosome 1"/>
</dbReference>
<dbReference type="OrthoDB" id="10250600at2759"/>
<dbReference type="GO" id="GO:0043248">
    <property type="term" value="P:proteasome assembly"/>
    <property type="evidence" value="ECO:0007669"/>
    <property type="project" value="InterPro"/>
</dbReference>
<dbReference type="SUPFAM" id="SSF48371">
    <property type="entry name" value="ARM repeat"/>
    <property type="match status" value="1"/>
</dbReference>
<evidence type="ECO:0000313" key="2">
    <source>
        <dbReference type="RefSeq" id="XP_010917987.1"/>
    </source>
</evidence>
<reference evidence="2" key="1">
    <citation type="submission" date="2025-08" db="UniProtKB">
        <authorList>
            <consortium name="RefSeq"/>
        </authorList>
    </citation>
    <scope>IDENTIFICATION</scope>
</reference>
<proteinExistence type="predicted"/>
<dbReference type="InterPro" id="IPR019538">
    <property type="entry name" value="PSMD5"/>
</dbReference>
<dbReference type="RefSeq" id="XP_010917987.1">
    <property type="nucleotide sequence ID" value="XM_010919685.3"/>
</dbReference>
<dbReference type="InterPro" id="IPR011989">
    <property type="entry name" value="ARM-like"/>
</dbReference>
<dbReference type="PANTHER" id="PTHR13554">
    <property type="entry name" value="26S PROTEASOME NON-ATPASE REGULATORY SUBUNIT 5-RELATED"/>
    <property type="match status" value="1"/>
</dbReference>
<dbReference type="AlphaFoldDB" id="A0A6I9R027"/>
<dbReference type="FunCoup" id="A0A6I9R027">
    <property type="interactions" value="1959"/>
</dbReference>
<name>A0A6I9R027_ELAGV</name>
<protein>
    <submittedName>
        <fullName evidence="2">Uncharacterized protein LOC105042456 isoform X1</fullName>
    </submittedName>
</protein>
<dbReference type="Gene3D" id="1.25.10.10">
    <property type="entry name" value="Leucine-rich Repeat Variant"/>
    <property type="match status" value="1"/>
</dbReference>
<dbReference type="InterPro" id="IPR016024">
    <property type="entry name" value="ARM-type_fold"/>
</dbReference>
<accession>A0A6I9R027</accession>
<organism evidence="1 2">
    <name type="scientific">Elaeis guineensis var. tenera</name>
    <name type="common">Oil palm</name>
    <dbReference type="NCBI Taxonomy" id="51953"/>
    <lineage>
        <taxon>Eukaryota</taxon>
        <taxon>Viridiplantae</taxon>
        <taxon>Streptophyta</taxon>
        <taxon>Embryophyta</taxon>
        <taxon>Tracheophyta</taxon>
        <taxon>Spermatophyta</taxon>
        <taxon>Magnoliopsida</taxon>
        <taxon>Liliopsida</taxon>
        <taxon>Arecaceae</taxon>
        <taxon>Arecoideae</taxon>
        <taxon>Cocoseae</taxon>
        <taxon>Elaeidinae</taxon>
        <taxon>Elaeis</taxon>
    </lineage>
</organism>
<dbReference type="PANTHER" id="PTHR13554:SF10">
    <property type="entry name" value="26S PROTEASOME NON-ATPASE REGULATORY SUBUNIT 5"/>
    <property type="match status" value="1"/>
</dbReference>
<dbReference type="GO" id="GO:0005829">
    <property type="term" value="C:cytosol"/>
    <property type="evidence" value="ECO:0007669"/>
    <property type="project" value="TreeGrafter"/>
</dbReference>
<gene>
    <name evidence="2" type="primary">LOC105042456</name>
</gene>
<dbReference type="KEGG" id="egu:105042456"/>
<dbReference type="Pfam" id="PF10508">
    <property type="entry name" value="Proteasom_PSMB"/>
    <property type="match status" value="2"/>
</dbReference>
<dbReference type="GeneID" id="105042456"/>